<feature type="domain" description="DUF7507" evidence="3">
    <location>
        <begin position="1030"/>
        <end position="1134"/>
    </location>
</feature>
<keyword evidence="2" id="KW-0812">Transmembrane</keyword>
<feature type="region of interest" description="Disordered" evidence="1">
    <location>
        <begin position="1816"/>
        <end position="1838"/>
    </location>
</feature>
<dbReference type="InterPro" id="IPR057687">
    <property type="entry name" value="DUF7927"/>
</dbReference>
<dbReference type="InterPro" id="IPR047589">
    <property type="entry name" value="DUF11_rpt"/>
</dbReference>
<dbReference type="Gene3D" id="2.60.40.10">
    <property type="entry name" value="Immunoglobulins"/>
    <property type="match status" value="2"/>
</dbReference>
<keyword evidence="2" id="KW-0472">Membrane</keyword>
<proteinExistence type="predicted"/>
<evidence type="ECO:0000259" key="3">
    <source>
        <dbReference type="Pfam" id="PF24346"/>
    </source>
</evidence>
<feature type="region of interest" description="Disordered" evidence="1">
    <location>
        <begin position="775"/>
        <end position="799"/>
    </location>
</feature>
<dbReference type="PANTHER" id="PTHR34819:SF3">
    <property type="entry name" value="CELL SURFACE PROTEIN"/>
    <property type="match status" value="1"/>
</dbReference>
<protein>
    <recommendedName>
        <fullName evidence="8">DUF11 domain-containing protein</fullName>
    </recommendedName>
</protein>
<evidence type="ECO:0008006" key="8">
    <source>
        <dbReference type="Google" id="ProtNLM"/>
    </source>
</evidence>
<feature type="region of interest" description="Disordered" evidence="1">
    <location>
        <begin position="1701"/>
        <end position="1727"/>
    </location>
</feature>
<feature type="domain" description="DUF7507" evidence="3">
    <location>
        <begin position="801"/>
        <end position="903"/>
    </location>
</feature>
<dbReference type="RefSeq" id="WP_189085571.1">
    <property type="nucleotide sequence ID" value="NZ_BMRJ01000002.1"/>
</dbReference>
<feature type="domain" description="DUF7507" evidence="3">
    <location>
        <begin position="1730"/>
        <end position="1832"/>
    </location>
</feature>
<dbReference type="InterPro" id="IPR055354">
    <property type="entry name" value="DUF7507"/>
</dbReference>
<feature type="compositionally biased region" description="Low complexity" evidence="1">
    <location>
        <begin position="1829"/>
        <end position="1838"/>
    </location>
</feature>
<feature type="domain" description="DUF7933" evidence="5">
    <location>
        <begin position="301"/>
        <end position="397"/>
    </location>
</feature>
<gene>
    <name evidence="6" type="ORF">GCM10010196_23860</name>
</gene>
<feature type="domain" description="DUF7927" evidence="4">
    <location>
        <begin position="446"/>
        <end position="564"/>
    </location>
</feature>
<reference evidence="6" key="2">
    <citation type="submission" date="2020-09" db="EMBL/GenBank/DDBJ databases">
        <authorList>
            <person name="Sun Q."/>
            <person name="Ohkuma M."/>
        </authorList>
    </citation>
    <scope>NUCLEOTIDE SEQUENCE</scope>
    <source>
        <strain evidence="6">JCM 3346</strain>
    </source>
</reference>
<dbReference type="Proteomes" id="UP000610303">
    <property type="component" value="Unassembled WGS sequence"/>
</dbReference>
<evidence type="ECO:0000259" key="5">
    <source>
        <dbReference type="Pfam" id="PF25564"/>
    </source>
</evidence>
<evidence type="ECO:0000256" key="1">
    <source>
        <dbReference type="SAM" id="MobiDB-lite"/>
    </source>
</evidence>
<evidence type="ECO:0000259" key="4">
    <source>
        <dbReference type="Pfam" id="PF25549"/>
    </source>
</evidence>
<dbReference type="InterPro" id="IPR057693">
    <property type="entry name" value="DUF7933"/>
</dbReference>
<dbReference type="InterPro" id="IPR051172">
    <property type="entry name" value="Chlamydia_OmcB"/>
</dbReference>
<reference evidence="6" key="1">
    <citation type="journal article" date="2014" name="Int. J. Syst. Evol. Microbiol.">
        <title>Complete genome sequence of Corynebacterium casei LMG S-19264T (=DSM 44701T), isolated from a smear-ripened cheese.</title>
        <authorList>
            <consortium name="US DOE Joint Genome Institute (JGI-PGF)"/>
            <person name="Walter F."/>
            <person name="Albersmeier A."/>
            <person name="Kalinowski J."/>
            <person name="Ruckert C."/>
        </authorList>
    </citation>
    <scope>NUCLEOTIDE SEQUENCE</scope>
    <source>
        <strain evidence="6">JCM 3346</strain>
    </source>
</reference>
<feature type="domain" description="DUF7507" evidence="3">
    <location>
        <begin position="1616"/>
        <end position="1717"/>
    </location>
</feature>
<dbReference type="PANTHER" id="PTHR34819">
    <property type="entry name" value="LARGE CYSTEINE-RICH PERIPLASMIC PROTEIN OMCB"/>
    <property type="match status" value="1"/>
</dbReference>
<dbReference type="InterPro" id="IPR013783">
    <property type="entry name" value="Ig-like_fold"/>
</dbReference>
<dbReference type="Pfam" id="PF25549">
    <property type="entry name" value="DUF7927"/>
    <property type="match status" value="1"/>
</dbReference>
<evidence type="ECO:0000256" key="2">
    <source>
        <dbReference type="SAM" id="Phobius"/>
    </source>
</evidence>
<feature type="domain" description="DUF7507" evidence="3">
    <location>
        <begin position="574"/>
        <end position="675"/>
    </location>
</feature>
<dbReference type="GO" id="GO:0005975">
    <property type="term" value="P:carbohydrate metabolic process"/>
    <property type="evidence" value="ECO:0007669"/>
    <property type="project" value="UniProtKB-ARBA"/>
</dbReference>
<evidence type="ECO:0000313" key="6">
    <source>
        <dbReference type="EMBL" id="GGR29202.1"/>
    </source>
</evidence>
<feature type="region of interest" description="Disordered" evidence="1">
    <location>
        <begin position="653"/>
        <end position="680"/>
    </location>
</feature>
<dbReference type="Pfam" id="PF24346">
    <property type="entry name" value="DUF7507"/>
    <property type="match status" value="11"/>
</dbReference>
<feature type="region of interest" description="Disordered" evidence="1">
    <location>
        <begin position="1353"/>
        <end position="1376"/>
    </location>
</feature>
<keyword evidence="2" id="KW-1133">Transmembrane helix</keyword>
<feature type="transmembrane region" description="Helical" evidence="2">
    <location>
        <begin position="1861"/>
        <end position="1881"/>
    </location>
</feature>
<dbReference type="Pfam" id="PF25564">
    <property type="entry name" value="DUF7933"/>
    <property type="match status" value="1"/>
</dbReference>
<accession>A0A918CML6</accession>
<sequence>MREAQRNGRPGRRWPAAAVAGLLLGGLVVPAGSGAVAAPGNPGVPGPAQEVYREGFENATGATAIRLPAYVGAEGERYTSDPFWVMQDQCNGVVLRYDGTVYPAGYCTTGNGSQNNVRRMADVLGQVEAGVVGSTNPAAPVEASTPQSRANHAVTAWTGNVNGPSNAITLETPQFDLAGQGARFFTASVNVAELSCTFQGGANNSRLTFALVSGGQELMLTNTPIRACTDTQVRYYTSPTLPGGWGNGGAYVAAGRFFADSSYLVDPDLAPTMSLRMRNLTGSSSGNDFAYDEVRLFDATPQLDKSFSPSSVPVNGRSTLTFTVTNTDDLAEKRGWGFVDTLPAGLVVADPANIGGSCTATTTAAPGSGVITIEDGVLAADEASCTVTVEVTSPAPGPSEDSPVVYANCPANVQTFGLDAPACATVEFFTEPHLTLAKQHDGTGASRPGDTVRYTVTATNDGTGDYTAADPAVVVDDLTGVLDDAAFVDGSLRAEIDGVPVGPPARSGDRIAWQGPLRVGQTVTISYEVVLGSGGDHRVRNVAFPSETPFDPDAPPPTPACGEAGSVCTELLLPAIRLEKSTQETSMSWGGRLHYVFTVTNTGQVPLDEIRIDETAFDGSGEMSATVCDATSLQPGASTSCRATYTVTGADMDRGSLDNTATATGTPPAGDPVVSAPDDHRLTGERTPKLTIEKFSNATALVAGERISFWFVVRNEGNVTIRDLVVTEERFTGSGAPPEISCPGDELAAFTQMTCRASYLVTQEDVDRGELVNTASVTGTDPEGEPVDGGESTVDVPTQPAPGLQIRKTTATQTLIAGEDITYWFQVRNTGNMTLDEITVVETEFSGSGTLSAITCQRTTLPPQDTTWCRADYTVTQADVDAGFIENAATATGVTRDGADVTANESEQRIPSQQAPALTLEKTADAAELVVGETVTYTFRVTNTGNVTVGNVRIEEISFDGNGALGAIECPADRPLAPTESLNCTAEYEVVQADLDQGGVRNTAVAEGTRPGGETVASAPDDATVPGGGAPALTIEKTADPARMTAGGLITYTFLIRNSGNVTVTDVSVVEGGFTGSGALGAISCPDDARRLAPGESVRCTATYRATQADVDRGSIDNSATASGTVPGGAAVESAPDDARVTAEPAPALRLVKSADTDTLVAGETVTYTFVVTNTGNVTLTGVLITEDEWTGDGDAPEVVCPADQAASLAPGAELRCTAEYLVTQADVDAGEVFNQAGASGQPPRGDRVFSPPSSVRLTTDSAPALTVVKSVEPDELVAGETITYRFVVTNTGNVTLHDVRVREDAFTGAGALGEPSCTPAELQAALPPDEQLVCTAEYVVQQADVDRGSIRNTATALGTPPGADEPVESEPSDAAIPAEPDPRLSLRKTASTGQLVAGETITYTFAITNTGNVTLRDVTVAEGSFTGAGELSEIRCPAEADALVPGRTVRCTADYLVQQADVDRGSIENTATALGTPPGADEPVESEPSDATVTAEPEPSFELVKATEAESFRVGDTITYTFEVRNTGNVTLRGIAIDELDFSGDGELSAISCPPEAAALPPGEAVVCTADYAPTQGDVERGRIDNTAAARATPPQGDELESDPSEASVPAERIPGIALVKSADRSELVAGETITYTFVVTNTGNVSLRDIAVDEGAFSGAGELSDVSCPGTGPLAPGEQLVCTAEYVVQQADVDRGTIENTATARGTPPGGDPTGSEPSSARVPQDPAPAIALVKTAATERITAPGQRVRYEFLVTNTGNVTLDRVRIAEGEFTGHGELPTPSCPEGPLAPGESMRCTTTYTVVADDLGGAPLRNTATATAEGPGGSPVAAPPSTAEVPTVLRPVESRPGGLARSGFDAGPALIVPVLLLLLGGIAAAISRRPGRRRAG</sequence>
<feature type="domain" description="DUF7507" evidence="3">
    <location>
        <begin position="688"/>
        <end position="788"/>
    </location>
</feature>
<feature type="region of interest" description="Disordered" evidence="1">
    <location>
        <begin position="1007"/>
        <end position="1031"/>
    </location>
</feature>
<organism evidence="6 7">
    <name type="scientific">Agromyces mediolanus</name>
    <name type="common">Corynebacterium mediolanum</name>
    <dbReference type="NCBI Taxonomy" id="41986"/>
    <lineage>
        <taxon>Bacteria</taxon>
        <taxon>Bacillati</taxon>
        <taxon>Actinomycetota</taxon>
        <taxon>Actinomycetes</taxon>
        <taxon>Micrococcales</taxon>
        <taxon>Microbacteriaceae</taxon>
        <taxon>Agromyces</taxon>
    </lineage>
</organism>
<feature type="domain" description="DUF7507" evidence="3">
    <location>
        <begin position="1263"/>
        <end position="1370"/>
    </location>
</feature>
<feature type="domain" description="DUF7507" evidence="3">
    <location>
        <begin position="1499"/>
        <end position="1603"/>
    </location>
</feature>
<feature type="domain" description="DUF7507" evidence="3">
    <location>
        <begin position="1383"/>
        <end position="1487"/>
    </location>
</feature>
<feature type="domain" description="DUF7507" evidence="3">
    <location>
        <begin position="1146"/>
        <end position="1250"/>
    </location>
</feature>
<feature type="region of interest" description="Disordered" evidence="1">
    <location>
        <begin position="1115"/>
        <end position="1138"/>
    </location>
</feature>
<feature type="domain" description="DUF7507" evidence="3">
    <location>
        <begin position="915"/>
        <end position="1018"/>
    </location>
</feature>
<keyword evidence="7" id="KW-1185">Reference proteome</keyword>
<comment type="caution">
    <text evidence="6">The sequence shown here is derived from an EMBL/GenBank/DDBJ whole genome shotgun (WGS) entry which is preliminary data.</text>
</comment>
<name>A0A918CML6_AGRME</name>
<feature type="region of interest" description="Disordered" evidence="1">
    <location>
        <begin position="1468"/>
        <end position="1494"/>
    </location>
</feature>
<dbReference type="EMBL" id="BMRJ01000002">
    <property type="protein sequence ID" value="GGR29202.1"/>
    <property type="molecule type" value="Genomic_DNA"/>
</dbReference>
<feature type="region of interest" description="Disordered" evidence="1">
    <location>
        <begin position="1592"/>
        <end position="1612"/>
    </location>
</feature>
<evidence type="ECO:0000313" key="7">
    <source>
        <dbReference type="Proteomes" id="UP000610303"/>
    </source>
</evidence>
<dbReference type="NCBIfam" id="TIGR01451">
    <property type="entry name" value="B_ant_repeat"/>
    <property type="match status" value="7"/>
</dbReference>